<evidence type="ECO:0000313" key="3">
    <source>
        <dbReference type="Proteomes" id="UP000831304"/>
    </source>
</evidence>
<proteinExistence type="predicted"/>
<keyword evidence="3" id="KW-1185">Reference proteome</keyword>
<reference evidence="2 3" key="1">
    <citation type="submission" date="2022-03" db="EMBL/GenBank/DDBJ databases">
        <title>Agromyces sp. isolated from the gut of P. brevitarsis seulensis larvae.</title>
        <authorList>
            <person name="Won M."/>
            <person name="Kwon S.-W."/>
        </authorList>
    </citation>
    <scope>NUCLEOTIDE SEQUENCE [LARGE SCALE GENOMIC DNA]</scope>
    <source>
        <strain evidence="2 3">KACC 16215</strain>
    </source>
</reference>
<dbReference type="InterPro" id="IPR047808">
    <property type="entry name" value="CueP-like"/>
</dbReference>
<dbReference type="Proteomes" id="UP000831304">
    <property type="component" value="Chromosome"/>
</dbReference>
<accession>A0ABY4ASB1</accession>
<dbReference type="NCBIfam" id="NF038094">
    <property type="entry name" value="CueP_fam"/>
    <property type="match status" value="1"/>
</dbReference>
<feature type="chain" id="PRO_5046407156" evidence="1">
    <location>
        <begin position="31"/>
        <end position="214"/>
    </location>
</feature>
<gene>
    <name evidence="2" type="ORF">MTP13_15420</name>
</gene>
<dbReference type="EMBL" id="CP094533">
    <property type="protein sequence ID" value="UOE25694.1"/>
    <property type="molecule type" value="Genomic_DNA"/>
</dbReference>
<evidence type="ECO:0000313" key="2">
    <source>
        <dbReference type="EMBL" id="UOE25694.1"/>
    </source>
</evidence>
<dbReference type="Gene3D" id="2.60.40.3700">
    <property type="match status" value="1"/>
</dbReference>
<evidence type="ECO:0000256" key="1">
    <source>
        <dbReference type="SAM" id="SignalP"/>
    </source>
</evidence>
<dbReference type="Pfam" id="PF21172">
    <property type="entry name" value="CueP"/>
    <property type="match status" value="1"/>
</dbReference>
<feature type="signal peptide" evidence="1">
    <location>
        <begin position="1"/>
        <end position="30"/>
    </location>
</feature>
<dbReference type="RefSeq" id="WP_243568559.1">
    <property type="nucleotide sequence ID" value="NZ_BAAARD010000010.1"/>
</dbReference>
<name>A0ABY4ASB1_9MICO</name>
<organism evidence="2 3">
    <name type="scientific">Agromyces soli</name>
    <dbReference type="NCBI Taxonomy" id="659012"/>
    <lineage>
        <taxon>Bacteria</taxon>
        <taxon>Bacillati</taxon>
        <taxon>Actinomycetota</taxon>
        <taxon>Actinomycetes</taxon>
        <taxon>Micrococcales</taxon>
        <taxon>Microbacteriaceae</taxon>
        <taxon>Agromyces</taxon>
    </lineage>
</organism>
<dbReference type="PROSITE" id="PS51257">
    <property type="entry name" value="PROKAR_LIPOPROTEIN"/>
    <property type="match status" value="1"/>
</dbReference>
<protein>
    <submittedName>
        <fullName evidence="2">CueP family metal-binding protein</fullName>
    </submittedName>
</protein>
<sequence length="214" mass="22491">MPFLTRSFSRARSRALPTLALLLVSMFTLAACAAPGPAPAAPPSSGGAAAPPRAPGELLADYGLDGLDARQIVDRLDALPVADRPADLIASVRPDVLALSDGERELALPMPEEFYVSIAPYRSQTHECVFHSLTTCRGELANEAFRVVASDMATGETVLDEVRTSFDNGFVGLWLPRGAQFEVRITDADGATSAATVDTAALDAASCVTTMRLG</sequence>
<keyword evidence="1" id="KW-0732">Signal</keyword>